<evidence type="ECO:0000256" key="7">
    <source>
        <dbReference type="RuleBase" id="RU363032"/>
    </source>
</evidence>
<dbReference type="CDD" id="cd06261">
    <property type="entry name" value="TM_PBP2"/>
    <property type="match status" value="1"/>
</dbReference>
<reference evidence="9" key="1">
    <citation type="submission" date="2021-01" db="EMBL/GenBank/DDBJ databases">
        <title>Description of Breznakiella homolactica.</title>
        <authorList>
            <person name="Song Y."/>
            <person name="Brune A."/>
        </authorList>
    </citation>
    <scope>NUCLEOTIDE SEQUENCE</scope>
    <source>
        <strain evidence="9">RmG30</strain>
    </source>
</reference>
<feature type="transmembrane region" description="Helical" evidence="7">
    <location>
        <begin position="102"/>
        <end position="123"/>
    </location>
</feature>
<dbReference type="PROSITE" id="PS50928">
    <property type="entry name" value="ABC_TM1"/>
    <property type="match status" value="1"/>
</dbReference>
<keyword evidence="3" id="KW-1003">Cell membrane</keyword>
<keyword evidence="5 7" id="KW-1133">Transmembrane helix</keyword>
<keyword evidence="6 7" id="KW-0472">Membrane</keyword>
<evidence type="ECO:0000256" key="2">
    <source>
        <dbReference type="ARBA" id="ARBA00022448"/>
    </source>
</evidence>
<gene>
    <name evidence="9" type="ORF">JFL75_10140</name>
</gene>
<protein>
    <submittedName>
        <fullName evidence="9">Sugar ABC transporter permease</fullName>
    </submittedName>
</protein>
<feature type="transmembrane region" description="Helical" evidence="7">
    <location>
        <begin position="72"/>
        <end position="93"/>
    </location>
</feature>
<feature type="domain" description="ABC transmembrane type-1" evidence="8">
    <location>
        <begin position="68"/>
        <end position="283"/>
    </location>
</feature>
<dbReference type="GO" id="GO:0005886">
    <property type="term" value="C:plasma membrane"/>
    <property type="evidence" value="ECO:0007669"/>
    <property type="project" value="UniProtKB-SubCell"/>
</dbReference>
<dbReference type="KEGG" id="bhc:JFL75_10140"/>
<organism evidence="9 10">
    <name type="scientific">Breznakiella homolactica</name>
    <dbReference type="NCBI Taxonomy" id="2798577"/>
    <lineage>
        <taxon>Bacteria</taxon>
        <taxon>Pseudomonadati</taxon>
        <taxon>Spirochaetota</taxon>
        <taxon>Spirochaetia</taxon>
        <taxon>Spirochaetales</taxon>
        <taxon>Breznakiellaceae</taxon>
        <taxon>Breznakiella</taxon>
    </lineage>
</organism>
<comment type="similarity">
    <text evidence="7">Belongs to the binding-protein-dependent transport system permease family.</text>
</comment>
<evidence type="ECO:0000313" key="10">
    <source>
        <dbReference type="Proteomes" id="UP000595917"/>
    </source>
</evidence>
<evidence type="ECO:0000256" key="5">
    <source>
        <dbReference type="ARBA" id="ARBA00022989"/>
    </source>
</evidence>
<dbReference type="InterPro" id="IPR000515">
    <property type="entry name" value="MetI-like"/>
</dbReference>
<feature type="transmembrane region" description="Helical" evidence="7">
    <location>
        <begin position="157"/>
        <end position="177"/>
    </location>
</feature>
<dbReference type="Pfam" id="PF00528">
    <property type="entry name" value="BPD_transp_1"/>
    <property type="match status" value="1"/>
</dbReference>
<feature type="transmembrane region" description="Helical" evidence="7">
    <location>
        <begin position="262"/>
        <end position="284"/>
    </location>
</feature>
<evidence type="ECO:0000259" key="8">
    <source>
        <dbReference type="PROSITE" id="PS50928"/>
    </source>
</evidence>
<keyword evidence="2 7" id="KW-0813">Transport</keyword>
<sequence length="293" mass="33118">MKLKKITRSGVLYVVPAMLIIALVMLYPLIYTLVMGFFKNTLQMRTPVFAGFSQYFKLFNDEVFIKSIGNTVVWTVGSVFLQFVLGFMVAMLLHQPFVKFKALLRILLMVPWVLPSIIGSSVWKWMYNADYGIINFLLKSLHIIDSNRTWLSNPKTAMAAVIAVNAWKMFPFVLLMIEAALQGVSKDLKEAAIIDGSGKLGIFRNVTWPSIAPACYSVLLLLMIWTLNAFTFVYNLTLGGPAHATEVMAMFIYNKAFTQFDFGMASAASTILFLLSIFVSIFYIRMTKKNEEI</sequence>
<evidence type="ECO:0000256" key="6">
    <source>
        <dbReference type="ARBA" id="ARBA00023136"/>
    </source>
</evidence>
<name>A0A7T7XRR1_9SPIR</name>
<proteinExistence type="inferred from homology"/>
<accession>A0A7T7XRR1</accession>
<feature type="transmembrane region" description="Helical" evidence="7">
    <location>
        <begin position="12"/>
        <end position="38"/>
    </location>
</feature>
<dbReference type="EMBL" id="CP067089">
    <property type="protein sequence ID" value="QQO11242.1"/>
    <property type="molecule type" value="Genomic_DNA"/>
</dbReference>
<feature type="transmembrane region" description="Helical" evidence="7">
    <location>
        <begin position="214"/>
        <end position="234"/>
    </location>
</feature>
<dbReference type="PANTHER" id="PTHR43005">
    <property type="entry name" value="BLR7065 PROTEIN"/>
    <property type="match status" value="1"/>
</dbReference>
<evidence type="ECO:0000256" key="4">
    <source>
        <dbReference type="ARBA" id="ARBA00022692"/>
    </source>
</evidence>
<keyword evidence="10" id="KW-1185">Reference proteome</keyword>
<dbReference type="AlphaFoldDB" id="A0A7T7XRR1"/>
<dbReference type="Proteomes" id="UP000595917">
    <property type="component" value="Chromosome"/>
</dbReference>
<comment type="subcellular location">
    <subcellularLocation>
        <location evidence="1 7">Cell membrane</location>
        <topology evidence="1 7">Multi-pass membrane protein</topology>
    </subcellularLocation>
</comment>
<dbReference type="Gene3D" id="1.10.3720.10">
    <property type="entry name" value="MetI-like"/>
    <property type="match status" value="1"/>
</dbReference>
<evidence type="ECO:0000256" key="1">
    <source>
        <dbReference type="ARBA" id="ARBA00004651"/>
    </source>
</evidence>
<dbReference type="RefSeq" id="WP_215628551.1">
    <property type="nucleotide sequence ID" value="NZ_CP067089.2"/>
</dbReference>
<dbReference type="GO" id="GO:0055085">
    <property type="term" value="P:transmembrane transport"/>
    <property type="evidence" value="ECO:0007669"/>
    <property type="project" value="InterPro"/>
</dbReference>
<evidence type="ECO:0000313" key="9">
    <source>
        <dbReference type="EMBL" id="QQO11242.1"/>
    </source>
</evidence>
<dbReference type="InterPro" id="IPR035906">
    <property type="entry name" value="MetI-like_sf"/>
</dbReference>
<keyword evidence="4 7" id="KW-0812">Transmembrane</keyword>
<evidence type="ECO:0000256" key="3">
    <source>
        <dbReference type="ARBA" id="ARBA00022475"/>
    </source>
</evidence>
<dbReference type="SUPFAM" id="SSF161098">
    <property type="entry name" value="MetI-like"/>
    <property type="match status" value="1"/>
</dbReference>
<dbReference type="PANTHER" id="PTHR43005:SF1">
    <property type="entry name" value="SPERMIDINE_PUTRESCINE TRANSPORT SYSTEM PERMEASE PROTEIN"/>
    <property type="match status" value="1"/>
</dbReference>